<protein>
    <submittedName>
        <fullName evidence="4">Replication protein DnaD</fullName>
    </submittedName>
</protein>
<gene>
    <name evidence="4" type="ORF">HMPREF0872_03460</name>
</gene>
<dbReference type="InterPro" id="IPR025400">
    <property type="entry name" value="Lin1244/Lin1753-like_N"/>
</dbReference>
<feature type="domain" description="Lin1244/Lin1753-like N-terminal" evidence="3">
    <location>
        <begin position="8"/>
        <end position="71"/>
    </location>
</feature>
<keyword evidence="5" id="KW-1185">Reference proteome</keyword>
<comment type="caution">
    <text evidence="4">The sequence shown here is derived from an EMBL/GenBank/DDBJ whole genome shotgun (WGS) entry which is preliminary data.</text>
</comment>
<comment type="similarity">
    <text evidence="1">Belongs to the DnaB/DnaD family.</text>
</comment>
<evidence type="ECO:0000256" key="2">
    <source>
        <dbReference type="SAM" id="MobiDB-lite"/>
    </source>
</evidence>
<accession>A0A096AL11</accession>
<dbReference type="SUPFAM" id="SSF158499">
    <property type="entry name" value="DnaD domain-like"/>
    <property type="match status" value="1"/>
</dbReference>
<feature type="region of interest" description="Disordered" evidence="2">
    <location>
        <begin position="274"/>
        <end position="308"/>
    </location>
</feature>
<dbReference type="Pfam" id="PF14297">
    <property type="entry name" value="Lin1244_N"/>
    <property type="match status" value="1"/>
</dbReference>
<proteinExistence type="inferred from homology"/>
<evidence type="ECO:0000256" key="1">
    <source>
        <dbReference type="ARBA" id="ARBA00093462"/>
    </source>
</evidence>
<feature type="compositionally biased region" description="Basic and acidic residues" evidence="2">
    <location>
        <begin position="289"/>
        <end position="308"/>
    </location>
</feature>
<dbReference type="EMBL" id="JRNT01000007">
    <property type="protein sequence ID" value="KGF47768.1"/>
    <property type="molecule type" value="Genomic_DNA"/>
</dbReference>
<dbReference type="Proteomes" id="UP000029628">
    <property type="component" value="Unassembled WGS sequence"/>
</dbReference>
<dbReference type="RefSeq" id="WP_038151823.1">
    <property type="nucleotide sequence ID" value="NZ_JRNT01000007.1"/>
</dbReference>
<reference evidence="4 5" key="1">
    <citation type="submission" date="2014-07" db="EMBL/GenBank/DDBJ databases">
        <authorList>
            <person name="McCorrison J."/>
            <person name="Sanka R."/>
            <person name="Torralba M."/>
            <person name="Gillis M."/>
            <person name="Haft D.H."/>
            <person name="Methe B."/>
            <person name="Sutton G."/>
            <person name="Nelson K.E."/>
        </authorList>
    </citation>
    <scope>NUCLEOTIDE SEQUENCE [LARGE SCALE GENOMIC DNA]</scope>
    <source>
        <strain evidence="4 5">DNF00314</strain>
    </source>
</reference>
<dbReference type="eggNOG" id="COG3935">
    <property type="taxonomic scope" value="Bacteria"/>
</dbReference>
<dbReference type="InterPro" id="IPR034829">
    <property type="entry name" value="DnaD-like_sf"/>
</dbReference>
<evidence type="ECO:0000259" key="3">
    <source>
        <dbReference type="Pfam" id="PF14297"/>
    </source>
</evidence>
<evidence type="ECO:0000313" key="5">
    <source>
        <dbReference type="Proteomes" id="UP000029628"/>
    </source>
</evidence>
<dbReference type="NCBIfam" id="TIGR01446">
    <property type="entry name" value="DnaD_dom"/>
    <property type="match status" value="1"/>
</dbReference>
<evidence type="ECO:0000313" key="4">
    <source>
        <dbReference type="EMBL" id="KGF47768.1"/>
    </source>
</evidence>
<dbReference type="AlphaFoldDB" id="A0A096AL11"/>
<organism evidence="4 5">
    <name type="scientific">Veillonella montpellierensis DNF00314</name>
    <dbReference type="NCBI Taxonomy" id="1401067"/>
    <lineage>
        <taxon>Bacteria</taxon>
        <taxon>Bacillati</taxon>
        <taxon>Bacillota</taxon>
        <taxon>Negativicutes</taxon>
        <taxon>Veillonellales</taxon>
        <taxon>Veillonellaceae</taxon>
        <taxon>Veillonella</taxon>
    </lineage>
</organism>
<dbReference type="InterPro" id="IPR006343">
    <property type="entry name" value="DnaB/C_C"/>
</dbReference>
<name>A0A096AL11_9FIRM</name>
<dbReference type="Gene3D" id="1.10.10.630">
    <property type="entry name" value="DnaD domain-like"/>
    <property type="match status" value="1"/>
</dbReference>
<sequence length="308" mass="36210">MAKDQSYYFSHDVNASSDPKVVAMISEYGMIAYAWWWIIIEKLASYEDYKLPLKKYTFIALDNALGVKNEENLTYVKHVFKQNEHVFKQNEHVLEQNELCSMCSFLFVKSLISDYELLACDDEYFWSPSLIRRFEFKKVKEETIREKRRLAGLKSAESRKAKKQNLTHVQQNLTHVQQNQLIKEKKRKEKNIYSYSYEEDAREKEIPNDPYKNVFKIYMNDVGEISPITKEKLEYLVDDFGEHEVITAISKASKEGKASSAYITAILNNKIREEAANGATKHNSRNRQNQKDEQVDWQAEYERAHGKE</sequence>